<sequence length="176" mass="18975">MTSDIYEVDRAGYGAAAFGDGLPLALFKVPVRDPVSVGAAIMADFFDLDLGDREALADGRTAITMAGRKVDRLGRELASIILASRESFTWTAQELSSFIDGSPRGWEHGDLVWFPTGNGWEAGSIEAVTRRASGIVIDAIGSEDDGEPIKASVSVSKLRHRDKAKQGRDRPEKVKP</sequence>
<comment type="caution">
    <text evidence="2">The sequence shown here is derived from an EMBL/GenBank/DDBJ whole genome shotgun (WGS) entry which is preliminary data.</text>
</comment>
<evidence type="ECO:0000256" key="1">
    <source>
        <dbReference type="SAM" id="MobiDB-lite"/>
    </source>
</evidence>
<accession>A0A0F9UF30</accession>
<dbReference type="AlphaFoldDB" id="A0A0F9UF30"/>
<protein>
    <submittedName>
        <fullName evidence="2">Uncharacterized protein</fullName>
    </submittedName>
</protein>
<evidence type="ECO:0000313" key="2">
    <source>
        <dbReference type="EMBL" id="KKN85982.1"/>
    </source>
</evidence>
<gene>
    <name evidence="2" type="ORF">LCGC14_0273940</name>
</gene>
<organism evidence="2">
    <name type="scientific">marine sediment metagenome</name>
    <dbReference type="NCBI Taxonomy" id="412755"/>
    <lineage>
        <taxon>unclassified sequences</taxon>
        <taxon>metagenomes</taxon>
        <taxon>ecological metagenomes</taxon>
    </lineage>
</organism>
<name>A0A0F9UF30_9ZZZZ</name>
<dbReference type="EMBL" id="LAZR01000153">
    <property type="protein sequence ID" value="KKN85982.1"/>
    <property type="molecule type" value="Genomic_DNA"/>
</dbReference>
<proteinExistence type="predicted"/>
<feature type="region of interest" description="Disordered" evidence="1">
    <location>
        <begin position="142"/>
        <end position="176"/>
    </location>
</feature>
<feature type="compositionally biased region" description="Basic and acidic residues" evidence="1">
    <location>
        <begin position="164"/>
        <end position="176"/>
    </location>
</feature>
<reference evidence="2" key="1">
    <citation type="journal article" date="2015" name="Nature">
        <title>Complex archaea that bridge the gap between prokaryotes and eukaryotes.</title>
        <authorList>
            <person name="Spang A."/>
            <person name="Saw J.H."/>
            <person name="Jorgensen S.L."/>
            <person name="Zaremba-Niedzwiedzka K."/>
            <person name="Martijn J."/>
            <person name="Lind A.E."/>
            <person name="van Eijk R."/>
            <person name="Schleper C."/>
            <person name="Guy L."/>
            <person name="Ettema T.J."/>
        </authorList>
    </citation>
    <scope>NUCLEOTIDE SEQUENCE</scope>
</reference>